<comment type="caution">
    <text evidence="2">The sequence shown here is derived from an EMBL/GenBank/DDBJ whole genome shotgun (WGS) entry which is preliminary data.</text>
</comment>
<dbReference type="RefSeq" id="WP_302882966.1">
    <property type="nucleotide sequence ID" value="NZ_JAUMIT010000001.1"/>
</dbReference>
<name>A0ABT8VP36_9FLAO</name>
<dbReference type="Proteomes" id="UP001168642">
    <property type="component" value="Unassembled WGS sequence"/>
</dbReference>
<keyword evidence="3" id="KW-1185">Reference proteome</keyword>
<reference evidence="2" key="1">
    <citation type="submission" date="2023-07" db="EMBL/GenBank/DDBJ databases">
        <title>Wenyingzhuangia sp. chi5 genome sequencing and assembly.</title>
        <authorList>
            <person name="Park S."/>
        </authorList>
    </citation>
    <scope>NUCLEOTIDE SEQUENCE</scope>
    <source>
        <strain evidence="2">Chi5</strain>
    </source>
</reference>
<dbReference type="PROSITE" id="PS51257">
    <property type="entry name" value="PROKAR_LIPOPROTEIN"/>
    <property type="match status" value="1"/>
</dbReference>
<dbReference type="InterPro" id="IPR011043">
    <property type="entry name" value="Gal_Oxase/kelch_b-propeller"/>
</dbReference>
<gene>
    <name evidence="2" type="ORF">QVZ41_02490</name>
</gene>
<dbReference type="Pfam" id="PF01833">
    <property type="entry name" value="TIG"/>
    <property type="match status" value="1"/>
</dbReference>
<dbReference type="InterPro" id="IPR002909">
    <property type="entry name" value="IPT_dom"/>
</dbReference>
<dbReference type="SUPFAM" id="SSF50965">
    <property type="entry name" value="Galactose oxidase, central domain"/>
    <property type="match status" value="1"/>
</dbReference>
<accession>A0ABT8VP36</accession>
<proteinExistence type="predicted"/>
<protein>
    <submittedName>
        <fullName evidence="2">IPT/TIG domain-containing protein</fullName>
    </submittedName>
</protein>
<evidence type="ECO:0000313" key="2">
    <source>
        <dbReference type="EMBL" id="MDO3693714.1"/>
    </source>
</evidence>
<feature type="domain" description="IPT/TIG" evidence="1">
    <location>
        <begin position="163"/>
        <end position="220"/>
    </location>
</feature>
<sequence>MRKLLCLFFVLVLFISCEKEEEVGVSNLERQEELEGLITVTGCLTKEFVKTDEDLLRFHVEVDYANLGISMYAVIGYVIKVNGIGEDLIYASDRFDKYRTTANIDVKKEYLNSQGIELVPFVEVLDVYEANLSDGGTTEKIDGVYTIYGESTKVDTDLSYNSRIDSIFPLQTDIGQIITIKGKGFCLYGLESDVLTSIEIGGVKHPVIYKSDSILKVELSSDIKKRVSKPILENCGLRLEYQYPIEIKSHNVNKITSSVYPGEVITIDGNGFKEYALNKGLLSIFLKDTLNNYYNVVPEIVNETKITAKVPYRTPFGNLELGVVQLEDTILAKDPIKVKSVFIKNVVPDKFYIGDTIEILGANFLYNTQVNTNSYVRGIYSRPTYTDPRGLKILEKTDNYIKAVVYQNYLINQVRVYNRINEYEGEWTSFYDFPVEILKPKILSLNDDEMYLFNDDLLIEFNGESTSLLYYQYDDEDWGENLKSIELNKYINEREGSVLKAKIPMSKFYNNELLKGGYKLRLSIGNISGFSEVLEIKLERPEPKIISINKNEVVYGDEIILKGKNLKESKLLLNTKEVSSYIKYTKDEFDNDVLTFLLPNFAKTGENEFQFILYGGLSNVVKFTIPEVKISSLEYLRTDSYGNTLYKVKGENLDLLKEYNSRQGVFYNEGDKSTAQFLLFKTVYSSELINVKVYLRGGIEKSFMMENPYWAKFKPIYLSPNLGKTSEDYAEFVGVSTGRDVFFTYKGRFYNLVTNYRKISLLKFSGSNWVTVELPSFGEFSNTNFKYYEGKLYTVNEDELIFIDMDTFQLSRKTISDYIENDTTTYNQYKDAITKRYVYSANKLYMFVYKDVSRNYKPNAEVAMYSVDLSTKEIKEFKSPVDPTEGYFPEYFYISENNIFCTSSKNGEIYFFNFQSENWDSILLPNNYSGGNDVKGVSLYESDGYLYLTGLDVYKKFVNNNFYEASLIYKYDLNTKNVVKKIIAPNYKKVSEDPVYSERVYRSMYTMTLINNSFYLLGGVIYKPYYYNTEQYDEASRSKDIIEIADF</sequence>
<dbReference type="EMBL" id="JAUMIT010000001">
    <property type="protein sequence ID" value="MDO3693714.1"/>
    <property type="molecule type" value="Genomic_DNA"/>
</dbReference>
<organism evidence="2 3">
    <name type="scientific">Wenyingzhuangia gilva</name>
    <dbReference type="NCBI Taxonomy" id="3057677"/>
    <lineage>
        <taxon>Bacteria</taxon>
        <taxon>Pseudomonadati</taxon>
        <taxon>Bacteroidota</taxon>
        <taxon>Flavobacteriia</taxon>
        <taxon>Flavobacteriales</taxon>
        <taxon>Flavobacteriaceae</taxon>
        <taxon>Wenyingzhuangia</taxon>
    </lineage>
</organism>
<evidence type="ECO:0000259" key="1">
    <source>
        <dbReference type="Pfam" id="PF01833"/>
    </source>
</evidence>
<evidence type="ECO:0000313" key="3">
    <source>
        <dbReference type="Proteomes" id="UP001168642"/>
    </source>
</evidence>